<dbReference type="Gene3D" id="3.30.40.10">
    <property type="entry name" value="Zinc/RING finger domain, C3HC4 (zinc finger)"/>
    <property type="match status" value="2"/>
</dbReference>
<dbReference type="Proteomes" id="UP001061958">
    <property type="component" value="Unassembled WGS sequence"/>
</dbReference>
<dbReference type="InterPro" id="IPR011011">
    <property type="entry name" value="Znf_FYVE_PHD"/>
</dbReference>
<evidence type="ECO:0000313" key="8">
    <source>
        <dbReference type="EMBL" id="GJQ10230.1"/>
    </source>
</evidence>
<dbReference type="InterPro" id="IPR001841">
    <property type="entry name" value="Znf_RING"/>
</dbReference>
<dbReference type="OrthoDB" id="1935339at2759"/>
<feature type="region of interest" description="Disordered" evidence="5">
    <location>
        <begin position="250"/>
        <end position="308"/>
    </location>
</feature>
<feature type="compositionally biased region" description="Low complexity" evidence="5">
    <location>
        <begin position="54"/>
        <end position="70"/>
    </location>
</feature>
<dbReference type="PANTHER" id="PTHR12618:SF20">
    <property type="entry name" value="PHD AND RING FINGER DOMAIN-CONTAINING PROTEIN 1"/>
    <property type="match status" value="1"/>
</dbReference>
<dbReference type="PANTHER" id="PTHR12618">
    <property type="entry name" value="PHD AND RING FINGER DOMAIN-CONTAINING PROTEIN 1"/>
    <property type="match status" value="1"/>
</dbReference>
<keyword evidence="2 4" id="KW-0863">Zinc-finger</keyword>
<evidence type="ECO:0000256" key="3">
    <source>
        <dbReference type="ARBA" id="ARBA00022833"/>
    </source>
</evidence>
<evidence type="ECO:0000256" key="4">
    <source>
        <dbReference type="PROSITE-ProRule" id="PRU00175"/>
    </source>
</evidence>
<dbReference type="Pfam" id="PF00628">
    <property type="entry name" value="PHD"/>
    <property type="match status" value="1"/>
</dbReference>
<feature type="domain" description="RING-type" evidence="7">
    <location>
        <begin position="117"/>
        <end position="157"/>
    </location>
</feature>
<dbReference type="GO" id="GO:0008270">
    <property type="term" value="F:zinc ion binding"/>
    <property type="evidence" value="ECO:0007669"/>
    <property type="project" value="UniProtKB-KW"/>
</dbReference>
<keyword evidence="3" id="KW-0862">Zinc</keyword>
<name>A0A9C7PTQ5_9RHOD</name>
<proteinExistence type="predicted"/>
<feature type="region of interest" description="Disordered" evidence="5">
    <location>
        <begin position="52"/>
        <end position="73"/>
    </location>
</feature>
<dbReference type="InterPro" id="IPR013083">
    <property type="entry name" value="Znf_RING/FYVE/PHD"/>
</dbReference>
<feature type="compositionally biased region" description="Basic residues" evidence="5">
    <location>
        <begin position="281"/>
        <end position="293"/>
    </location>
</feature>
<dbReference type="PROSITE" id="PS50016">
    <property type="entry name" value="ZF_PHD_2"/>
    <property type="match status" value="1"/>
</dbReference>
<dbReference type="SUPFAM" id="SSF57850">
    <property type="entry name" value="RING/U-box"/>
    <property type="match status" value="1"/>
</dbReference>
<keyword evidence="1" id="KW-0479">Metal-binding</keyword>
<evidence type="ECO:0000259" key="6">
    <source>
        <dbReference type="PROSITE" id="PS50016"/>
    </source>
</evidence>
<accession>A0A9C7PTQ5</accession>
<dbReference type="AlphaFoldDB" id="A0A9C7PTQ5"/>
<reference evidence="8" key="1">
    <citation type="journal article" date="2022" name="Proc. Natl. Acad. Sci. U.S.A.">
        <title>Life cycle and functional genomics of the unicellular red alga Galdieria for elucidating algal and plant evolution and industrial use.</title>
        <authorList>
            <person name="Hirooka S."/>
            <person name="Itabashi T."/>
            <person name="Ichinose T.M."/>
            <person name="Onuma R."/>
            <person name="Fujiwara T."/>
            <person name="Yamashita S."/>
            <person name="Jong L.W."/>
            <person name="Tomita R."/>
            <person name="Iwane A.H."/>
            <person name="Miyagishima S.Y."/>
        </authorList>
    </citation>
    <scope>NUCLEOTIDE SEQUENCE</scope>
    <source>
        <strain evidence="8">NBRC 102759</strain>
    </source>
</reference>
<dbReference type="InterPro" id="IPR001965">
    <property type="entry name" value="Znf_PHD"/>
</dbReference>
<dbReference type="EMBL" id="BQMJ01000014">
    <property type="protein sequence ID" value="GJQ10230.1"/>
    <property type="molecule type" value="Genomic_DNA"/>
</dbReference>
<evidence type="ECO:0000259" key="7">
    <source>
        <dbReference type="PROSITE" id="PS50089"/>
    </source>
</evidence>
<dbReference type="PROSITE" id="PS00518">
    <property type="entry name" value="ZF_RING_1"/>
    <property type="match status" value="1"/>
</dbReference>
<dbReference type="InterPro" id="IPR019787">
    <property type="entry name" value="Znf_PHD-finger"/>
</dbReference>
<keyword evidence="9" id="KW-1185">Reference proteome</keyword>
<dbReference type="InterPro" id="IPR047157">
    <property type="entry name" value="PHRF1/Atg35"/>
</dbReference>
<evidence type="ECO:0000256" key="5">
    <source>
        <dbReference type="SAM" id="MobiDB-lite"/>
    </source>
</evidence>
<comment type="caution">
    <text evidence="8">The sequence shown here is derived from an EMBL/GenBank/DDBJ whole genome shotgun (WGS) entry which is preliminary data.</text>
</comment>
<feature type="domain" description="PHD-type" evidence="6">
    <location>
        <begin position="196"/>
        <end position="246"/>
    </location>
</feature>
<dbReference type="InterPro" id="IPR017907">
    <property type="entry name" value="Znf_RING_CS"/>
</dbReference>
<protein>
    <recommendedName>
        <fullName evidence="10">PHD and RING finger domain-containing protein 1</fullName>
    </recommendedName>
</protein>
<evidence type="ECO:0000256" key="1">
    <source>
        <dbReference type="ARBA" id="ARBA00022723"/>
    </source>
</evidence>
<feature type="region of interest" description="Disordered" evidence="5">
    <location>
        <begin position="1"/>
        <end position="27"/>
    </location>
</feature>
<feature type="compositionally biased region" description="Basic residues" evidence="5">
    <location>
        <begin position="260"/>
        <end position="272"/>
    </location>
</feature>
<dbReference type="SMART" id="SM00249">
    <property type="entry name" value="PHD"/>
    <property type="match status" value="1"/>
</dbReference>
<evidence type="ECO:0000313" key="9">
    <source>
        <dbReference type="Proteomes" id="UP001061958"/>
    </source>
</evidence>
<gene>
    <name evidence="8" type="ORF">GpartN1_g2021.t1</name>
</gene>
<dbReference type="PROSITE" id="PS50089">
    <property type="entry name" value="ZF_RING_2"/>
    <property type="match status" value="1"/>
</dbReference>
<dbReference type="SUPFAM" id="SSF57903">
    <property type="entry name" value="FYVE/PHD zinc finger"/>
    <property type="match status" value="1"/>
</dbReference>
<evidence type="ECO:0000256" key="2">
    <source>
        <dbReference type="ARBA" id="ARBA00022771"/>
    </source>
</evidence>
<organism evidence="8 9">
    <name type="scientific">Galdieria partita</name>
    <dbReference type="NCBI Taxonomy" id="83374"/>
    <lineage>
        <taxon>Eukaryota</taxon>
        <taxon>Rhodophyta</taxon>
        <taxon>Bangiophyceae</taxon>
        <taxon>Galdieriales</taxon>
        <taxon>Galdieriaceae</taxon>
        <taxon>Galdieria</taxon>
    </lineage>
</organism>
<reference evidence="8" key="2">
    <citation type="submission" date="2022-01" db="EMBL/GenBank/DDBJ databases">
        <authorList>
            <person name="Hirooka S."/>
            <person name="Miyagishima S.Y."/>
        </authorList>
    </citation>
    <scope>NUCLEOTIDE SEQUENCE</scope>
    <source>
        <strain evidence="8">NBRC 102759</strain>
    </source>
</reference>
<evidence type="ECO:0008006" key="10">
    <source>
        <dbReference type="Google" id="ProtNLM"/>
    </source>
</evidence>
<dbReference type="SMART" id="SM00184">
    <property type="entry name" value="RING"/>
    <property type="match status" value="2"/>
</dbReference>
<dbReference type="Pfam" id="PF13639">
    <property type="entry name" value="zf-RING_2"/>
    <property type="match status" value="1"/>
</dbReference>
<sequence>MKLYQSCGYPKKRNKKERVANEPAKQNLKFKGANPLSALARLMSVKIRKRVVISSESESSPSRGPRSSESSEQECELPSLLERLHRRQSSTSVASKKLSPFKSKASNFDEKENIPSCSICFTSPAESPSYPDCCNHTFCQDCLVKWSDMLNICPLCKRKFLFICDLLQAGKKIKVIDKKQPKYLEDDTYFNQTEEAIYCALCGTDTNEQVLLLCDGCNVGMHTYCLTPPLREVPPGEWFCPECQESRQAQENSNTSRGHVAARNRRTRRRTTRTSGSTRSQRQRSRRRLRGRQQGHDSMSASRRARNSESPLCQVAAINNLNIVCPQIISDESDESSSGYASDDSFLQELWVQPEENCEHSSFSSECSEIQIDCSFGSNRPNANFLPRDIMYRYGIGGARATGCSRQVLGGINPNFVPKTPENKT</sequence>